<dbReference type="GeneID" id="85310304"/>
<dbReference type="Gene3D" id="3.10.129.10">
    <property type="entry name" value="Hotdog Thioesterase"/>
    <property type="match status" value="1"/>
</dbReference>
<evidence type="ECO:0000313" key="1">
    <source>
        <dbReference type="EMBL" id="KAK1769789.1"/>
    </source>
</evidence>
<dbReference type="Proteomes" id="UP001244011">
    <property type="component" value="Unassembled WGS sequence"/>
</dbReference>
<sequence length="206" mass="22494">MQGEAADERAVAVVRARPDVEEVRRLVFLRESDGALADRPRKVVRSPFKADSSFTITPDARLLFHFSALTFNAHAIHIDPLYAREQEGHAGILVHGPLTLSLMLALVRSRLGEVVAEAEAEDGTGAAAATAADQGWHLLNLDYRNVAPLYAGEAMKVCLKLSANESDASKKKWHVWVEGPEGGLAVKGTAIAMRPIYRKTTRKSWA</sequence>
<comment type="caution">
    <text evidence="1">The sequence shown here is derived from an EMBL/GenBank/DDBJ whole genome shotgun (WGS) entry which is preliminary data.</text>
</comment>
<accession>A0AAJ0C6X6</accession>
<dbReference type="PANTHER" id="PTHR28152">
    <property type="entry name" value="HYDROXYACYL-THIOESTER DEHYDRATASE TYPE 2, MITOCHONDRIAL"/>
    <property type="match status" value="1"/>
</dbReference>
<reference evidence="1" key="1">
    <citation type="submission" date="2023-06" db="EMBL/GenBank/DDBJ databases">
        <title>Genome-scale phylogeny and comparative genomics of the fungal order Sordariales.</title>
        <authorList>
            <consortium name="Lawrence Berkeley National Laboratory"/>
            <person name="Hensen N."/>
            <person name="Bonometti L."/>
            <person name="Westerberg I."/>
            <person name="Brannstrom I.O."/>
            <person name="Guillou S."/>
            <person name="Cros-Aarteil S."/>
            <person name="Calhoun S."/>
            <person name="Haridas S."/>
            <person name="Kuo A."/>
            <person name="Mondo S."/>
            <person name="Pangilinan J."/>
            <person name="Riley R."/>
            <person name="Labutti K."/>
            <person name="Andreopoulos B."/>
            <person name="Lipzen A."/>
            <person name="Chen C."/>
            <person name="Yanf M."/>
            <person name="Daum C."/>
            <person name="Ng V."/>
            <person name="Clum A."/>
            <person name="Steindorff A."/>
            <person name="Ohm R."/>
            <person name="Martin F."/>
            <person name="Silar P."/>
            <person name="Natvig D."/>
            <person name="Lalanne C."/>
            <person name="Gautier V."/>
            <person name="Ament-Velasquez S.L."/>
            <person name="Kruys A."/>
            <person name="Hutchinson M.I."/>
            <person name="Powell A.J."/>
            <person name="Barry K."/>
            <person name="Miller A.N."/>
            <person name="Grigoriev I.V."/>
            <person name="Debuchy R."/>
            <person name="Gladieux P."/>
            <person name="Thoren M.H."/>
            <person name="Johannesson H."/>
        </authorList>
    </citation>
    <scope>NUCLEOTIDE SEQUENCE</scope>
    <source>
        <strain evidence="1">8032-3</strain>
    </source>
</reference>
<keyword evidence="2" id="KW-1185">Reference proteome</keyword>
<evidence type="ECO:0000313" key="2">
    <source>
        <dbReference type="Proteomes" id="UP001244011"/>
    </source>
</evidence>
<dbReference type="RefSeq" id="XP_060286002.1">
    <property type="nucleotide sequence ID" value="XM_060427117.1"/>
</dbReference>
<dbReference type="InterPro" id="IPR052741">
    <property type="entry name" value="Mitochondrial_HTD2"/>
</dbReference>
<dbReference type="GO" id="GO:0019171">
    <property type="term" value="F:(3R)-hydroxyacyl-[acyl-carrier-protein] dehydratase activity"/>
    <property type="evidence" value="ECO:0007669"/>
    <property type="project" value="TreeGrafter"/>
</dbReference>
<dbReference type="SUPFAM" id="SSF54637">
    <property type="entry name" value="Thioesterase/thiol ester dehydrase-isomerase"/>
    <property type="match status" value="1"/>
</dbReference>
<proteinExistence type="predicted"/>
<dbReference type="AlphaFoldDB" id="A0AAJ0C6X6"/>
<name>A0AAJ0C6X6_9PEZI</name>
<gene>
    <name evidence="1" type="ORF">QBC33DRAFT_529119</name>
</gene>
<dbReference type="GO" id="GO:0005739">
    <property type="term" value="C:mitochondrion"/>
    <property type="evidence" value="ECO:0007669"/>
    <property type="project" value="TreeGrafter"/>
</dbReference>
<organism evidence="1 2">
    <name type="scientific">Phialemonium atrogriseum</name>
    <dbReference type="NCBI Taxonomy" id="1093897"/>
    <lineage>
        <taxon>Eukaryota</taxon>
        <taxon>Fungi</taxon>
        <taxon>Dikarya</taxon>
        <taxon>Ascomycota</taxon>
        <taxon>Pezizomycotina</taxon>
        <taxon>Sordariomycetes</taxon>
        <taxon>Sordariomycetidae</taxon>
        <taxon>Cephalothecales</taxon>
        <taxon>Cephalothecaceae</taxon>
        <taxon>Phialemonium</taxon>
    </lineage>
</organism>
<dbReference type="EMBL" id="MU839001">
    <property type="protein sequence ID" value="KAK1769789.1"/>
    <property type="molecule type" value="Genomic_DNA"/>
</dbReference>
<dbReference type="PANTHER" id="PTHR28152:SF1">
    <property type="entry name" value="HYDROXYACYL-THIOESTER DEHYDRATASE TYPE 2, MITOCHONDRIAL"/>
    <property type="match status" value="1"/>
</dbReference>
<protein>
    <submittedName>
        <fullName evidence="1">HotDog domain-containing protein</fullName>
    </submittedName>
</protein>
<dbReference type="InterPro" id="IPR029069">
    <property type="entry name" value="HotDog_dom_sf"/>
</dbReference>